<dbReference type="OrthoDB" id="3252866at2"/>
<name>A0A2P8PYI6_9ACTN</name>
<reference evidence="7 8" key="1">
    <citation type="submission" date="2018-03" db="EMBL/GenBank/DDBJ databases">
        <title>Streptomyces dioscori sp. nov., a novel endophytic actinobacterium isolated from bulbil of Dioscorea bulbifera L.</title>
        <authorList>
            <person name="Zhikuan W."/>
        </authorList>
    </citation>
    <scope>NUCLEOTIDE SEQUENCE [LARGE SCALE GENOMIC DNA]</scope>
    <source>
        <strain evidence="7 8">A217</strain>
    </source>
</reference>
<feature type="transmembrane region" description="Helical" evidence="5">
    <location>
        <begin position="364"/>
        <end position="384"/>
    </location>
</feature>
<feature type="transmembrane region" description="Helical" evidence="5">
    <location>
        <begin position="203"/>
        <end position="222"/>
    </location>
</feature>
<dbReference type="GO" id="GO:0005886">
    <property type="term" value="C:plasma membrane"/>
    <property type="evidence" value="ECO:0007669"/>
    <property type="project" value="UniProtKB-SubCell"/>
</dbReference>
<feature type="transmembrane region" description="Helical" evidence="5">
    <location>
        <begin position="31"/>
        <end position="49"/>
    </location>
</feature>
<feature type="transmembrane region" description="Helical" evidence="5">
    <location>
        <begin position="151"/>
        <end position="170"/>
    </location>
</feature>
<organism evidence="7 8">
    <name type="scientific">Streptomyces dioscori</name>
    <dbReference type="NCBI Taxonomy" id="2109333"/>
    <lineage>
        <taxon>Bacteria</taxon>
        <taxon>Bacillati</taxon>
        <taxon>Actinomycetota</taxon>
        <taxon>Actinomycetes</taxon>
        <taxon>Kitasatosporales</taxon>
        <taxon>Streptomycetaceae</taxon>
        <taxon>Streptomyces</taxon>
        <taxon>Streptomyces aurantiacus group</taxon>
    </lineage>
</organism>
<protein>
    <submittedName>
        <fullName evidence="7">MFS transporter</fullName>
    </submittedName>
</protein>
<feature type="transmembrane region" description="Helical" evidence="5">
    <location>
        <begin position="301"/>
        <end position="323"/>
    </location>
</feature>
<keyword evidence="3 5" id="KW-1133">Transmembrane helix</keyword>
<evidence type="ECO:0000256" key="5">
    <source>
        <dbReference type="SAM" id="Phobius"/>
    </source>
</evidence>
<evidence type="ECO:0000256" key="3">
    <source>
        <dbReference type="ARBA" id="ARBA00022989"/>
    </source>
</evidence>
<feature type="transmembrane region" description="Helical" evidence="5">
    <location>
        <begin position="242"/>
        <end position="262"/>
    </location>
</feature>
<gene>
    <name evidence="7" type="ORF">C6Y14_34165</name>
</gene>
<feature type="domain" description="Major facilitator superfamily (MFS) profile" evidence="6">
    <location>
        <begin position="1"/>
        <end position="388"/>
    </location>
</feature>
<accession>A0A2P8PYI6</accession>
<keyword evidence="4 5" id="KW-0472">Membrane</keyword>
<comment type="subcellular location">
    <subcellularLocation>
        <location evidence="1">Cell membrane</location>
        <topology evidence="1">Multi-pass membrane protein</topology>
    </subcellularLocation>
</comment>
<keyword evidence="8" id="KW-1185">Reference proteome</keyword>
<dbReference type="SUPFAM" id="SSF103473">
    <property type="entry name" value="MFS general substrate transporter"/>
    <property type="match status" value="1"/>
</dbReference>
<dbReference type="AlphaFoldDB" id="A0A2P8PYI6"/>
<keyword evidence="2 5" id="KW-0812">Transmembrane</keyword>
<feature type="transmembrane region" description="Helical" evidence="5">
    <location>
        <begin position="84"/>
        <end position="107"/>
    </location>
</feature>
<dbReference type="InterPro" id="IPR011701">
    <property type="entry name" value="MFS"/>
</dbReference>
<dbReference type="Pfam" id="PF07690">
    <property type="entry name" value="MFS_1"/>
    <property type="match status" value="1"/>
</dbReference>
<evidence type="ECO:0000259" key="6">
    <source>
        <dbReference type="PROSITE" id="PS50850"/>
    </source>
</evidence>
<feature type="transmembrane region" description="Helical" evidence="5">
    <location>
        <begin position="274"/>
        <end position="295"/>
    </location>
</feature>
<dbReference type="RefSeq" id="WP_107020758.1">
    <property type="nucleotide sequence ID" value="NZ_KZ679053.1"/>
</dbReference>
<feature type="transmembrane region" description="Helical" evidence="5">
    <location>
        <begin position="119"/>
        <end position="145"/>
    </location>
</feature>
<feature type="transmembrane region" description="Helical" evidence="5">
    <location>
        <begin position="335"/>
        <end position="358"/>
    </location>
</feature>
<dbReference type="Gene3D" id="1.20.1250.20">
    <property type="entry name" value="MFS general substrate transporter like domains"/>
    <property type="match status" value="1"/>
</dbReference>
<evidence type="ECO:0000256" key="4">
    <source>
        <dbReference type="ARBA" id="ARBA00023136"/>
    </source>
</evidence>
<dbReference type="PANTHER" id="PTHR23508:SF10">
    <property type="entry name" value="CARBOXYLIC ACID TRANSPORTER PROTEIN HOMOLOG"/>
    <property type="match status" value="1"/>
</dbReference>
<dbReference type="InterPro" id="IPR020846">
    <property type="entry name" value="MFS_dom"/>
</dbReference>
<evidence type="ECO:0000313" key="8">
    <source>
        <dbReference type="Proteomes" id="UP000240429"/>
    </source>
</evidence>
<dbReference type="GO" id="GO:0046943">
    <property type="term" value="F:carboxylic acid transmembrane transporter activity"/>
    <property type="evidence" value="ECO:0007669"/>
    <property type="project" value="TreeGrafter"/>
</dbReference>
<comment type="caution">
    <text evidence="7">The sequence shown here is derived from an EMBL/GenBank/DDBJ whole genome shotgun (WGS) entry which is preliminary data.</text>
</comment>
<evidence type="ECO:0000313" key="7">
    <source>
        <dbReference type="EMBL" id="PSM39062.1"/>
    </source>
</evidence>
<dbReference type="EMBL" id="PYBJ01000027">
    <property type="protein sequence ID" value="PSM39062.1"/>
    <property type="molecule type" value="Genomic_DNA"/>
</dbReference>
<evidence type="ECO:0000256" key="2">
    <source>
        <dbReference type="ARBA" id="ARBA00022692"/>
    </source>
</evidence>
<feature type="transmembrane region" description="Helical" evidence="5">
    <location>
        <begin position="61"/>
        <end position="78"/>
    </location>
</feature>
<dbReference type="Proteomes" id="UP000240429">
    <property type="component" value="Unassembled WGS sequence"/>
</dbReference>
<sequence>MASYVDASTIVSTGIALVLYQQSIGVTPNQIGILSGVLTLGIGLGALLGGRLGDRFGRRNVFMVTMALIAAGIAFLVFGTSFYLLLAGIVLAGFGTGADLPVSLATISEAATDKNRGAMIGLSAVLWSVGVLVSVTLAIFAGGWGHLGGQVLFGQIGVVTLIVLICRVGIPESQMWSEARERRLGGARTIRADKVRARDLLKAPYFVPFAVLLVFYALTNAASNTNGQFGTYLAVNVAHISVQMNSLIGFLTLPIYIVLGLVFMRIVDSKNRMLYFTVGSVSLILAYAVPAAFGFTVTTIIIMNVLSAIGGAFAFEGILKVWAQESFPTLLRSSAQGAIFAVGRMAAAGLAFFTPAIAAASFQGLYWGLTVIVAIGLTAAWVTFRRVERTQFTMEQELDPEIESPRDVPGTAVL</sequence>
<dbReference type="InterPro" id="IPR036259">
    <property type="entry name" value="MFS_trans_sf"/>
</dbReference>
<dbReference type="PROSITE" id="PS50850">
    <property type="entry name" value="MFS"/>
    <property type="match status" value="1"/>
</dbReference>
<evidence type="ECO:0000256" key="1">
    <source>
        <dbReference type="ARBA" id="ARBA00004651"/>
    </source>
</evidence>
<dbReference type="PANTHER" id="PTHR23508">
    <property type="entry name" value="CARBOXYLIC ACID TRANSPORTER PROTEIN HOMOLOG"/>
    <property type="match status" value="1"/>
</dbReference>
<proteinExistence type="predicted"/>